<reference evidence="1 2" key="1">
    <citation type="submission" date="2022-10" db="EMBL/GenBank/DDBJ databases">
        <title>Luteolibacter arcticus strain CCTCC AB 2014275, whole genome shotgun sequencing project.</title>
        <authorList>
            <person name="Zhao G."/>
            <person name="Shen L."/>
        </authorList>
    </citation>
    <scope>NUCLEOTIDE SEQUENCE [LARGE SCALE GENOMIC DNA]</scope>
    <source>
        <strain evidence="1 2">CCTCC AB 2014275</strain>
    </source>
</reference>
<organism evidence="1 2">
    <name type="scientific">Luteolibacter arcticus</name>
    <dbReference type="NCBI Taxonomy" id="1581411"/>
    <lineage>
        <taxon>Bacteria</taxon>
        <taxon>Pseudomonadati</taxon>
        <taxon>Verrucomicrobiota</taxon>
        <taxon>Verrucomicrobiia</taxon>
        <taxon>Verrucomicrobiales</taxon>
        <taxon>Verrucomicrobiaceae</taxon>
        <taxon>Luteolibacter</taxon>
    </lineage>
</organism>
<protein>
    <recommendedName>
        <fullName evidence="3">DUF1570 domain-containing protein</fullName>
    </recommendedName>
</protein>
<name>A0ABT3GLE8_9BACT</name>
<dbReference type="RefSeq" id="WP_264488454.1">
    <property type="nucleotide sequence ID" value="NZ_JAPDDT010000007.1"/>
</dbReference>
<dbReference type="EMBL" id="JAPDDT010000007">
    <property type="protein sequence ID" value="MCW1924345.1"/>
    <property type="molecule type" value="Genomic_DNA"/>
</dbReference>
<evidence type="ECO:0000313" key="1">
    <source>
        <dbReference type="EMBL" id="MCW1924345.1"/>
    </source>
</evidence>
<evidence type="ECO:0000313" key="2">
    <source>
        <dbReference type="Proteomes" id="UP001320876"/>
    </source>
</evidence>
<evidence type="ECO:0008006" key="3">
    <source>
        <dbReference type="Google" id="ProtNLM"/>
    </source>
</evidence>
<keyword evidence="2" id="KW-1185">Reference proteome</keyword>
<comment type="caution">
    <text evidence="1">The sequence shown here is derived from an EMBL/GenBank/DDBJ whole genome shotgun (WGS) entry which is preliminary data.</text>
</comment>
<gene>
    <name evidence="1" type="ORF">OKA05_17395</name>
</gene>
<accession>A0ABT3GLE8</accession>
<sequence length="309" mass="34048">MRLLTFFALASLAAADPLPRETVPGPAVVEAQPDDGGRKVWHTRFFRIDSDLDLKPNELARLSQVADTTALVVKAHPLPLFGPPEGKRPRIAIYSTDQSYREAGAAAGSAGYYVARQGLVLIHGGYLSRPPDAGRSKLAPRNDEDLVVHEIVHLCMHRLNHGLPQWLAEGIAEYFACAHTGAGRFSFADMDGAIRQHLRVRLSPDDPSIPLVRVADLVGLDGRRWHGFVTDLPVEERYHAYATALLLAHYQIHGGDKRVEALRNILTAAPRNRRPVDVLSPETAVATQEALVRYWRPKGLTLEIPAKSP</sequence>
<dbReference type="Proteomes" id="UP001320876">
    <property type="component" value="Unassembled WGS sequence"/>
</dbReference>
<proteinExistence type="predicted"/>